<name>A0A9J6RQR2_9GAMM</name>
<dbReference type="Gene3D" id="3.10.450.50">
    <property type="match status" value="1"/>
</dbReference>
<keyword evidence="2" id="KW-1185">Reference proteome</keyword>
<organism evidence="1 2">
    <name type="scientific">Dasania phycosphaerae</name>
    <dbReference type="NCBI Taxonomy" id="2950436"/>
    <lineage>
        <taxon>Bacteria</taxon>
        <taxon>Pseudomonadati</taxon>
        <taxon>Pseudomonadota</taxon>
        <taxon>Gammaproteobacteria</taxon>
        <taxon>Cellvibrionales</taxon>
        <taxon>Spongiibacteraceae</taxon>
        <taxon>Dasania</taxon>
    </lineage>
</organism>
<proteinExistence type="predicted"/>
<dbReference type="SUPFAM" id="SSF54427">
    <property type="entry name" value="NTF2-like"/>
    <property type="match status" value="1"/>
</dbReference>
<dbReference type="RefSeq" id="WP_258332865.1">
    <property type="nucleotide sequence ID" value="NZ_JAPTGG010000018.1"/>
</dbReference>
<reference evidence="1 2" key="1">
    <citation type="submission" date="2022-12" db="EMBL/GenBank/DDBJ databases">
        <title>Dasania phycosphaerae sp. nov., isolated from particulate material of the south coast of Korea.</title>
        <authorList>
            <person name="Jiang Y."/>
        </authorList>
    </citation>
    <scope>NUCLEOTIDE SEQUENCE [LARGE SCALE GENOMIC DNA]</scope>
    <source>
        <strain evidence="1 2">GY-19</strain>
    </source>
</reference>
<accession>A0A9J6RQR2</accession>
<evidence type="ECO:0000313" key="1">
    <source>
        <dbReference type="EMBL" id="MCZ0866915.1"/>
    </source>
</evidence>
<comment type="caution">
    <text evidence="1">The sequence shown here is derived from an EMBL/GenBank/DDBJ whole genome shotgun (WGS) entry which is preliminary data.</text>
</comment>
<sequence length="145" mass="16350">MSAANADSKTVDIKGGASDKALQAFKQAIRKKYDLKERAFKENDVMGLVDGFYAKNALLVEEKKVVNGYEQVVKMYEELVPGAKSVGIQSNYTYLSKEGSVGYDYTTFHVSLVDGNEFDLKLLFIWEKINGEWFCISDMYIPGKF</sequence>
<dbReference type="AlphaFoldDB" id="A0A9J6RQR2"/>
<dbReference type="InterPro" id="IPR032710">
    <property type="entry name" value="NTF2-like_dom_sf"/>
</dbReference>
<dbReference type="Proteomes" id="UP001069090">
    <property type="component" value="Unassembled WGS sequence"/>
</dbReference>
<gene>
    <name evidence="1" type="ORF">O0V09_17045</name>
</gene>
<protein>
    <recommendedName>
        <fullName evidence="3">DUF4440 domain-containing protein</fullName>
    </recommendedName>
</protein>
<dbReference type="EMBL" id="JAPTGG010000018">
    <property type="protein sequence ID" value="MCZ0866915.1"/>
    <property type="molecule type" value="Genomic_DNA"/>
</dbReference>
<evidence type="ECO:0008006" key="3">
    <source>
        <dbReference type="Google" id="ProtNLM"/>
    </source>
</evidence>
<evidence type="ECO:0000313" key="2">
    <source>
        <dbReference type="Proteomes" id="UP001069090"/>
    </source>
</evidence>